<evidence type="ECO:0000256" key="8">
    <source>
        <dbReference type="ARBA" id="ARBA00023136"/>
    </source>
</evidence>
<dbReference type="InterPro" id="IPR002153">
    <property type="entry name" value="TRPC_channel"/>
</dbReference>
<keyword evidence="14" id="KW-1185">Reference proteome</keyword>
<feature type="compositionally biased region" description="Low complexity" evidence="11">
    <location>
        <begin position="900"/>
        <end position="912"/>
    </location>
</feature>
<feature type="region of interest" description="Disordered" evidence="11">
    <location>
        <begin position="1026"/>
        <end position="1130"/>
    </location>
</feature>
<keyword evidence="2" id="KW-0813">Transport</keyword>
<feature type="transmembrane region" description="Helical" evidence="12">
    <location>
        <begin position="423"/>
        <end position="442"/>
    </location>
</feature>
<evidence type="ECO:0000256" key="9">
    <source>
        <dbReference type="ARBA" id="ARBA00023303"/>
    </source>
</evidence>
<dbReference type="Gene3D" id="1.25.40.20">
    <property type="entry name" value="Ankyrin repeat-containing domain"/>
    <property type="match status" value="1"/>
</dbReference>
<evidence type="ECO:0000256" key="12">
    <source>
        <dbReference type="SAM" id="Phobius"/>
    </source>
</evidence>
<dbReference type="InterPro" id="IPR005821">
    <property type="entry name" value="Ion_trans_dom"/>
</dbReference>
<keyword evidence="6 10" id="KW-0040">ANK repeat</keyword>
<dbReference type="InterPro" id="IPR002110">
    <property type="entry name" value="Ankyrin_rpt"/>
</dbReference>
<keyword evidence="7" id="KW-0406">Ion transport</keyword>
<feature type="compositionally biased region" description="Low complexity" evidence="11">
    <location>
        <begin position="924"/>
        <end position="937"/>
    </location>
</feature>
<feature type="transmembrane region" description="Helical" evidence="12">
    <location>
        <begin position="342"/>
        <end position="362"/>
    </location>
</feature>
<accession>A0ABM0ZUX7</accession>
<feature type="region of interest" description="Disordered" evidence="11">
    <location>
        <begin position="978"/>
        <end position="1012"/>
    </location>
</feature>
<feature type="compositionally biased region" description="Basic residues" evidence="11">
    <location>
        <begin position="1085"/>
        <end position="1094"/>
    </location>
</feature>
<keyword evidence="5 12" id="KW-1133">Transmembrane helix</keyword>
<organism evidence="14 15">
    <name type="scientific">Aplysia californica</name>
    <name type="common">California sea hare</name>
    <dbReference type="NCBI Taxonomy" id="6500"/>
    <lineage>
        <taxon>Eukaryota</taxon>
        <taxon>Metazoa</taxon>
        <taxon>Spiralia</taxon>
        <taxon>Lophotrochozoa</taxon>
        <taxon>Mollusca</taxon>
        <taxon>Gastropoda</taxon>
        <taxon>Heterobranchia</taxon>
        <taxon>Euthyneura</taxon>
        <taxon>Tectipleura</taxon>
        <taxon>Aplysiida</taxon>
        <taxon>Aplysioidea</taxon>
        <taxon>Aplysiidae</taxon>
        <taxon>Aplysia</taxon>
    </lineage>
</organism>
<gene>
    <name evidence="15" type="primary">LOC101855406</name>
</gene>
<feature type="domain" description="Transient receptor ion channel" evidence="13">
    <location>
        <begin position="188"/>
        <end position="250"/>
    </location>
</feature>
<feature type="compositionally biased region" description="Basic and acidic residues" evidence="11">
    <location>
        <begin position="986"/>
        <end position="1003"/>
    </location>
</feature>
<dbReference type="Pfam" id="PF12796">
    <property type="entry name" value="Ank_2"/>
    <property type="match status" value="1"/>
</dbReference>
<evidence type="ECO:0000256" key="2">
    <source>
        <dbReference type="ARBA" id="ARBA00022448"/>
    </source>
</evidence>
<keyword evidence="3 12" id="KW-0812">Transmembrane</keyword>
<dbReference type="SMART" id="SM01420">
    <property type="entry name" value="TRP_2"/>
    <property type="match status" value="1"/>
</dbReference>
<dbReference type="RefSeq" id="XP_012934963.1">
    <property type="nucleotide sequence ID" value="XM_013079509.2"/>
</dbReference>
<dbReference type="PROSITE" id="PS50297">
    <property type="entry name" value="ANK_REP_REGION"/>
    <property type="match status" value="1"/>
</dbReference>
<dbReference type="PANTHER" id="PTHR10117">
    <property type="entry name" value="TRANSIENT RECEPTOR POTENTIAL CHANNEL"/>
    <property type="match status" value="1"/>
</dbReference>
<evidence type="ECO:0000313" key="14">
    <source>
        <dbReference type="Proteomes" id="UP000694888"/>
    </source>
</evidence>
<comment type="subcellular location">
    <subcellularLocation>
        <location evidence="1">Membrane</location>
        <topology evidence="1">Multi-pass membrane protein</topology>
    </subcellularLocation>
</comment>
<keyword evidence="8 12" id="KW-0472">Membrane</keyword>
<evidence type="ECO:0000256" key="10">
    <source>
        <dbReference type="PROSITE-ProRule" id="PRU00023"/>
    </source>
</evidence>
<dbReference type="GeneID" id="101855406"/>
<feature type="compositionally biased region" description="Polar residues" evidence="11">
    <location>
        <begin position="1026"/>
        <end position="1039"/>
    </location>
</feature>
<dbReference type="PRINTS" id="PR01097">
    <property type="entry name" value="TRNSRECEPTRP"/>
</dbReference>
<feature type="transmembrane region" description="Helical" evidence="12">
    <location>
        <begin position="462"/>
        <end position="481"/>
    </location>
</feature>
<feature type="compositionally biased region" description="Low complexity" evidence="11">
    <location>
        <begin position="1068"/>
        <end position="1078"/>
    </location>
</feature>
<feature type="transmembrane region" description="Helical" evidence="12">
    <location>
        <begin position="635"/>
        <end position="657"/>
    </location>
</feature>
<feature type="repeat" description="ANK" evidence="10">
    <location>
        <begin position="82"/>
        <end position="109"/>
    </location>
</feature>
<evidence type="ECO:0000256" key="4">
    <source>
        <dbReference type="ARBA" id="ARBA00022737"/>
    </source>
</evidence>
<sequence>MDKVYLAYRESLLNAAPRMMEELGMDGGEDFLGMGVFRKEVDLSNEEKQYLLSVERGDVPSTRQYLGVAKQTGINVNCLDPLGRTALLIAIENENIEMIELLLSHGVEVGDALLHAINEENVEAVEMLLNHELATKGEQQSLVTSVPSSSFTPDITPIILAGHRDNYEIIKILLDRGYRIPKPHNARCSCKDCITGSQEDSLRHSRSRINAYKALASPSLICLSSKDPILTAFELSCELKQLSRLENEFKADYERLAVKCQEFAVDLLEQTRGSRELAIILNHDNSSSEEQNCDKVRLSRLKLAIKYKQKKFVAHPNCQQVLASLWYEGLPGFRRRSMMAKLTIMGVIGIMFPILSLVYLMAPKSSVGQLVTKPFIKFIVHCSSYLVFLFLLIMVSQRVEVINIYGNKNNVDKNGAKLELRGSSASLVECIILAYVAGLMWSEIKQLWDEGAIEYIHDMWNILDFLTNSLYIATFTLRLLAYLQVQDERARGDARATKDREEWSAYDPNLIAEALFAAANIFSCLKLVNIFTVSPYLGPLQISLGRMLMDIVKFGCVYMLVLVSFASGLNHLYWYYSNKHASDCAANIQSSCDRKYRSFANLFEILQSLYWAMYGLVDLDNAELTPRFKHEFTEFVGKLMFGVYSWIAFIVLLNMLIAMMSNSYQLIYSQADEEWKFARSKLWISYFENSGTLPVPFNVIPSPKTFYYILLWGKNRLCACFCSKQQKRNRWQSIKKIVKKINEKEIRYQAVMRDLIKRYIMQKQRGSQKGEGVSEDDINELKQDVSSFRFELLEILRNNGMKTPNPNQPKPTNRRLSRKRSHVSLDRLRRSMSLETCKVENSGGRSFDMLPDRQTNSLKGRSYNMPETIPEEEIERIRRESLVPRVGLLVAGSGRRESSAKPVSSSSESSVKFTPPRDLPPCEGGDPSSSASSGGKSCYDPLSPVTSTSANAMTQAGKCITVATVVNGNSSSVVCADDIMPDEEASGGRRDEGLGESFDRNSEMSDSNSRTGILAGGSLIELQTLRSASPSSPLKSGQKPTTITTSVLTSTPPKHSHQHQHAHHTRRGGNNNSTSNSSGSGGHPPPHHHHHHHRSESPVADDEDEDNDSVGMSFTARSLSDDDNVGGVDPLSFLSEAQAKRVTFM</sequence>
<feature type="transmembrane region" description="Helical" evidence="12">
    <location>
        <begin position="551"/>
        <end position="575"/>
    </location>
</feature>
<feature type="region of interest" description="Disordered" evidence="11">
    <location>
        <begin position="893"/>
        <end position="938"/>
    </location>
</feature>
<dbReference type="Proteomes" id="UP000694888">
    <property type="component" value="Unplaced"/>
</dbReference>
<dbReference type="SUPFAM" id="SSF48403">
    <property type="entry name" value="Ankyrin repeat"/>
    <property type="match status" value="1"/>
</dbReference>
<feature type="compositionally biased region" description="Basic residues" evidence="11">
    <location>
        <begin position="1054"/>
        <end position="1067"/>
    </location>
</feature>
<evidence type="ECO:0000256" key="5">
    <source>
        <dbReference type="ARBA" id="ARBA00022989"/>
    </source>
</evidence>
<evidence type="ECO:0000259" key="13">
    <source>
        <dbReference type="SMART" id="SM01420"/>
    </source>
</evidence>
<keyword evidence="4" id="KW-0677">Repeat</keyword>
<evidence type="ECO:0000256" key="3">
    <source>
        <dbReference type="ARBA" id="ARBA00022692"/>
    </source>
</evidence>
<dbReference type="InterPro" id="IPR013555">
    <property type="entry name" value="TRP_dom"/>
</dbReference>
<keyword evidence="9" id="KW-0407">Ion channel</keyword>
<protein>
    <submittedName>
        <fullName evidence="15">Short transient receptor potential channel 4</fullName>
    </submittedName>
</protein>
<proteinExistence type="predicted"/>
<keyword evidence="15" id="KW-0675">Receptor</keyword>
<dbReference type="Pfam" id="PF00520">
    <property type="entry name" value="Ion_trans"/>
    <property type="match status" value="1"/>
</dbReference>
<dbReference type="NCBIfam" id="TIGR00870">
    <property type="entry name" value="trp"/>
    <property type="match status" value="1"/>
</dbReference>
<dbReference type="InterPro" id="IPR036770">
    <property type="entry name" value="Ankyrin_rpt-contain_sf"/>
</dbReference>
<feature type="compositionally biased region" description="Acidic residues" evidence="11">
    <location>
        <begin position="1099"/>
        <end position="1108"/>
    </location>
</feature>
<feature type="transmembrane region" description="Helical" evidence="12">
    <location>
        <begin position="510"/>
        <end position="531"/>
    </location>
</feature>
<evidence type="ECO:0000256" key="1">
    <source>
        <dbReference type="ARBA" id="ARBA00004141"/>
    </source>
</evidence>
<dbReference type="PROSITE" id="PS50088">
    <property type="entry name" value="ANK_REPEAT"/>
    <property type="match status" value="1"/>
</dbReference>
<dbReference type="SMART" id="SM00248">
    <property type="entry name" value="ANK"/>
    <property type="match status" value="2"/>
</dbReference>
<name>A0ABM0ZUX7_APLCA</name>
<evidence type="ECO:0000256" key="11">
    <source>
        <dbReference type="SAM" id="MobiDB-lite"/>
    </source>
</evidence>
<feature type="compositionally biased region" description="Low complexity" evidence="11">
    <location>
        <begin position="1040"/>
        <end position="1053"/>
    </location>
</feature>
<reference evidence="15" key="1">
    <citation type="submission" date="2025-08" db="UniProtKB">
        <authorList>
            <consortium name="RefSeq"/>
        </authorList>
    </citation>
    <scope>IDENTIFICATION</scope>
</reference>
<dbReference type="Pfam" id="PF08344">
    <property type="entry name" value="TRP_2"/>
    <property type="match status" value="1"/>
</dbReference>
<evidence type="ECO:0000256" key="7">
    <source>
        <dbReference type="ARBA" id="ARBA00023065"/>
    </source>
</evidence>
<feature type="region of interest" description="Disordered" evidence="11">
    <location>
        <begin position="799"/>
        <end position="872"/>
    </location>
</feature>
<dbReference type="PANTHER" id="PTHR10117:SF54">
    <property type="entry name" value="TRANSIENT RECEPTOR POTENTIAL-GAMMA PROTEIN"/>
    <property type="match status" value="1"/>
</dbReference>
<evidence type="ECO:0000313" key="15">
    <source>
        <dbReference type="RefSeq" id="XP_012934963.1"/>
    </source>
</evidence>
<feature type="compositionally biased region" description="Basic residues" evidence="11">
    <location>
        <begin position="812"/>
        <end position="822"/>
    </location>
</feature>
<evidence type="ECO:0000256" key="6">
    <source>
        <dbReference type="ARBA" id="ARBA00023043"/>
    </source>
</evidence>
<feature type="transmembrane region" description="Helical" evidence="12">
    <location>
        <begin position="374"/>
        <end position="395"/>
    </location>
</feature>